<keyword evidence="4" id="KW-0732">Signal</keyword>
<dbReference type="InterPro" id="IPR049625">
    <property type="entry name" value="Glyco_transf_61_cat"/>
</dbReference>
<feature type="chain" id="PRO_5041223991" description="Glycosyltransferase 61 catalytic domain-containing protein" evidence="4">
    <location>
        <begin position="16"/>
        <end position="771"/>
    </location>
</feature>
<accession>A0AA36MSK2</accession>
<proteinExistence type="predicted"/>
<evidence type="ECO:0000256" key="3">
    <source>
        <dbReference type="ARBA" id="ARBA00023180"/>
    </source>
</evidence>
<dbReference type="GO" id="GO:0016757">
    <property type="term" value="F:glycosyltransferase activity"/>
    <property type="evidence" value="ECO:0007669"/>
    <property type="project" value="UniProtKB-KW"/>
</dbReference>
<evidence type="ECO:0000256" key="4">
    <source>
        <dbReference type="SAM" id="SignalP"/>
    </source>
</evidence>
<keyword evidence="7" id="KW-1185">Reference proteome</keyword>
<gene>
    <name evidence="6" type="ORF">EVOR1521_LOCUS7068</name>
</gene>
<dbReference type="Proteomes" id="UP001178507">
    <property type="component" value="Unassembled WGS sequence"/>
</dbReference>
<dbReference type="AlphaFoldDB" id="A0AA36MSK2"/>
<feature type="signal peptide" evidence="4">
    <location>
        <begin position="1"/>
        <end position="15"/>
    </location>
</feature>
<dbReference type="Pfam" id="PF04577">
    <property type="entry name" value="Glyco_transf_61"/>
    <property type="match status" value="1"/>
</dbReference>
<dbReference type="PANTHER" id="PTHR20961">
    <property type="entry name" value="GLYCOSYLTRANSFERASE"/>
    <property type="match status" value="1"/>
</dbReference>
<protein>
    <recommendedName>
        <fullName evidence="5">Glycosyltransferase 61 catalytic domain-containing protein</fullName>
    </recommendedName>
</protein>
<dbReference type="EMBL" id="CAUJNA010000553">
    <property type="protein sequence ID" value="CAJ1378555.1"/>
    <property type="molecule type" value="Genomic_DNA"/>
</dbReference>
<keyword evidence="2" id="KW-0808">Transferase</keyword>
<evidence type="ECO:0000256" key="2">
    <source>
        <dbReference type="ARBA" id="ARBA00022679"/>
    </source>
</evidence>
<evidence type="ECO:0000256" key="1">
    <source>
        <dbReference type="ARBA" id="ARBA00022676"/>
    </source>
</evidence>
<sequence>MIWSLAFQTLVLARAASPQSADCWTAGRTRAYCCYIARRQQECFQDADTCCQASSVNLGQSVFAKLLEQLPSELFGYLQRLVQSRQKALYSPAATALTHELLKRAVVEISRAKNSTKVGELPFLGTAFRATFLYFLSLHGLRRFIPAKYKSSMMRREPLLWSGFTDVYFGAWGRRDFCRCVEAGEFFSRTNTQLAQSGIGRVDFPRTFLNDTLEHHALSAQNCHMFEEGTLHPEATLRVAFSSQCISGDIATLITLLHGCILEQDMNKVVLLHEGIFQLSTFAVDCLDARLWGFTVRDAALHFARLIWVIWTKKQTFAFDAALQRGIAWSRAGRARGETGQSATPGTGAPWNSQCGPHVLSAAVVQDPEGLSSYGSPSTHGPLCTELGRFWLQLKLQTVPPAPPESSRTLAVLPITMSWESNPWHHLHWWLPAIWYFKIQLNLSPKDVDVALVFPRADIDWAISTAEGRTLDVNFRGHTEPAVWSILQHTMPFTTEEAMKHWGPDGIHRTILGWLSEAKAKALVEFYGASYNRLIMGLPSLRFFLQTPGLTCSAIARVRHWIQSLGYFSAGAMHNSDTGSSALPAGLLKLAIIQRPDADGRRILNLDEVLSLVQTNFTELMPTVVHGLAHGTPWVDQFQQFSGADILLAAHGAGLAWLWALRAGAAVVELRSRSSPVWLQCSELWNTDSSEIFGGLARLAGMHHICTRPHDMKGTLGEARLSFVGDMSDADAYNHSADVFVWLPKAAILLRSAILLALGEPLPCVDYHWWT</sequence>
<evidence type="ECO:0000313" key="6">
    <source>
        <dbReference type="EMBL" id="CAJ1378555.1"/>
    </source>
</evidence>
<reference evidence="6" key="1">
    <citation type="submission" date="2023-08" db="EMBL/GenBank/DDBJ databases">
        <authorList>
            <person name="Chen Y."/>
            <person name="Shah S."/>
            <person name="Dougan E. K."/>
            <person name="Thang M."/>
            <person name="Chan C."/>
        </authorList>
    </citation>
    <scope>NUCLEOTIDE SEQUENCE</scope>
</reference>
<name>A0AA36MSK2_9DINO</name>
<evidence type="ECO:0000259" key="5">
    <source>
        <dbReference type="Pfam" id="PF04577"/>
    </source>
</evidence>
<evidence type="ECO:0000313" key="7">
    <source>
        <dbReference type="Proteomes" id="UP001178507"/>
    </source>
</evidence>
<comment type="caution">
    <text evidence="6">The sequence shown here is derived from an EMBL/GenBank/DDBJ whole genome shotgun (WGS) entry which is preliminary data.</text>
</comment>
<organism evidence="6 7">
    <name type="scientific">Effrenium voratum</name>
    <dbReference type="NCBI Taxonomy" id="2562239"/>
    <lineage>
        <taxon>Eukaryota</taxon>
        <taxon>Sar</taxon>
        <taxon>Alveolata</taxon>
        <taxon>Dinophyceae</taxon>
        <taxon>Suessiales</taxon>
        <taxon>Symbiodiniaceae</taxon>
        <taxon>Effrenium</taxon>
    </lineage>
</organism>
<feature type="domain" description="Glycosyltransferase 61 catalytic" evidence="5">
    <location>
        <begin position="588"/>
        <end position="668"/>
    </location>
</feature>
<keyword evidence="1" id="KW-0328">Glycosyltransferase</keyword>
<keyword evidence="3" id="KW-0325">Glycoprotein</keyword>
<dbReference type="InterPro" id="IPR007657">
    <property type="entry name" value="Glycosyltransferase_61"/>
</dbReference>